<dbReference type="GO" id="GO:0006508">
    <property type="term" value="P:proteolysis"/>
    <property type="evidence" value="ECO:0007669"/>
    <property type="project" value="InterPro"/>
</dbReference>
<evidence type="ECO:0000313" key="2">
    <source>
        <dbReference type="EMBL" id="KAA6320398.1"/>
    </source>
</evidence>
<dbReference type="Gene3D" id="3.40.50.200">
    <property type="entry name" value="Peptidase S8/S53 domain"/>
    <property type="match status" value="2"/>
</dbReference>
<sequence length="361" mass="41075">MLKCYKIVFVAVCLISTGQVNAQFIKNTKKETVINWQNQPPKDGIYGADIYKAYDLLKDRKSKKVTVALIGSGIDVEHEDLKGSIRQNPKEKMNGIDDDKNGKIDDIYGWNYLGNAQGNVEEQLLSFADREFLRLKDKNDYYKLQFDGKKYYKVSDNSLELQEVPAPENLAEYTYYQHVRTKSNLGRIYSGRELMKTVRIYARRIDQELKEKFPDKETITHEDFISHIKLDETDSLRMVSMALINPAFMIQQNAAWGTVLTYLETTHVNSLENDYQRATAKIKSDDRKLIGDNPHDIADTKYGNHILLTENAGKGTLYAGIIGAQRSNNTGIDGIADNVQIMTLRVEPSEGEPYPKDIALA</sequence>
<feature type="non-terminal residue" evidence="2">
    <location>
        <position position="361"/>
    </location>
</feature>
<name>A0A5J4QHJ8_9ZZZZ</name>
<reference evidence="2" key="1">
    <citation type="submission" date="2019-03" db="EMBL/GenBank/DDBJ databases">
        <title>Single cell metagenomics reveals metabolic interactions within the superorganism composed of flagellate Streblomastix strix and complex community of Bacteroidetes bacteria on its surface.</title>
        <authorList>
            <person name="Treitli S.C."/>
            <person name="Kolisko M."/>
            <person name="Husnik F."/>
            <person name="Keeling P."/>
            <person name="Hampl V."/>
        </authorList>
    </citation>
    <scope>NUCLEOTIDE SEQUENCE</scope>
    <source>
        <strain evidence="2">STM</strain>
    </source>
</reference>
<dbReference type="EMBL" id="SNRY01003601">
    <property type="protein sequence ID" value="KAA6320398.1"/>
    <property type="molecule type" value="Genomic_DNA"/>
</dbReference>
<dbReference type="InterPro" id="IPR036852">
    <property type="entry name" value="Peptidase_S8/S53_dom_sf"/>
</dbReference>
<comment type="caution">
    <text evidence="2">The sequence shown here is derived from an EMBL/GenBank/DDBJ whole genome shotgun (WGS) entry which is preliminary data.</text>
</comment>
<proteinExistence type="predicted"/>
<organism evidence="2">
    <name type="scientific">termite gut metagenome</name>
    <dbReference type="NCBI Taxonomy" id="433724"/>
    <lineage>
        <taxon>unclassified sequences</taxon>
        <taxon>metagenomes</taxon>
        <taxon>organismal metagenomes</taxon>
    </lineage>
</organism>
<dbReference type="GO" id="GO:0004252">
    <property type="term" value="F:serine-type endopeptidase activity"/>
    <property type="evidence" value="ECO:0007669"/>
    <property type="project" value="InterPro"/>
</dbReference>
<dbReference type="SUPFAM" id="SSF52743">
    <property type="entry name" value="Subtilisin-like"/>
    <property type="match status" value="1"/>
</dbReference>
<feature type="domain" description="Peptidase S8/S53" evidence="1">
    <location>
        <begin position="63"/>
        <end position="352"/>
    </location>
</feature>
<dbReference type="Pfam" id="PF00082">
    <property type="entry name" value="Peptidase_S8"/>
    <property type="match status" value="1"/>
</dbReference>
<dbReference type="InterPro" id="IPR000209">
    <property type="entry name" value="Peptidase_S8/S53_dom"/>
</dbReference>
<gene>
    <name evidence="2" type="ORF">EZS27_029824</name>
</gene>
<dbReference type="AlphaFoldDB" id="A0A5J4QHJ8"/>
<accession>A0A5J4QHJ8</accession>
<evidence type="ECO:0000259" key="1">
    <source>
        <dbReference type="Pfam" id="PF00082"/>
    </source>
</evidence>
<protein>
    <recommendedName>
        <fullName evidence="1">Peptidase S8/S53 domain-containing protein</fullName>
    </recommendedName>
</protein>